<dbReference type="EMBL" id="CM056743">
    <property type="protein sequence ID" value="KAJ8671111.1"/>
    <property type="molecule type" value="Genomic_DNA"/>
</dbReference>
<keyword evidence="2" id="KW-1185">Reference proteome</keyword>
<evidence type="ECO:0000313" key="1">
    <source>
        <dbReference type="EMBL" id="KAJ8671111.1"/>
    </source>
</evidence>
<evidence type="ECO:0000313" key="2">
    <source>
        <dbReference type="Proteomes" id="UP001239111"/>
    </source>
</evidence>
<reference evidence="1" key="1">
    <citation type="submission" date="2023-04" db="EMBL/GenBank/DDBJ databases">
        <title>A chromosome-level genome assembly of the parasitoid wasp Eretmocerus hayati.</title>
        <authorList>
            <person name="Zhong Y."/>
            <person name="Liu S."/>
            <person name="Liu Y."/>
        </authorList>
    </citation>
    <scope>NUCLEOTIDE SEQUENCE</scope>
    <source>
        <strain evidence="1">ZJU_SS_LIU_2023</strain>
    </source>
</reference>
<dbReference type="Proteomes" id="UP001239111">
    <property type="component" value="Chromosome 3"/>
</dbReference>
<gene>
    <name evidence="1" type="ORF">QAD02_002370</name>
</gene>
<comment type="caution">
    <text evidence="1">The sequence shown here is derived from an EMBL/GenBank/DDBJ whole genome shotgun (WGS) entry which is preliminary data.</text>
</comment>
<sequence>MEDINDDNETPDPLPPELMEVDPQNPPAACIICNKPLGVGAGDKSLRILKRSAIQKLRDWSAARDDKLREQLKDVEEITVHDSCRASYSRSPSTQKNAPSKGSKPPSSRPSTRANKVEEFSFTTMCMFCGLDVGPDYELRQKKLNASRRRKIGFIKQNETRQSIITACKARNDHESYVVLQRIADVLDLVEREARYHCDCMAKYVKLESRDVNTSSSAHSLDSLQNFIVDYIHKNDDDCQFSLRDIIKESGEDVHDLRGIHERLDRFYKGEVVFTSIKNDIILTYIGKSKDILSQSWFSRKRSNDEQEDRLKIVRGAAEIVLDDIRKKTYDTSQYKAPSDFLNDVRSDVPSSLKTFLDIIMKGEKKDVKKWDAKVCMVSHMIISAARPRTFISSLLLGLSSVIHKKHGSRKLIDNLSYIGACASYSETMLFEASIVKDPEKLSLSNAFIQFAFDNADHNTATLDGYNTFHVMGGIMIVTPHSSVTSEKPITRLRKLPKAVELGKEGVMELQKFSSPDGEGLNNVIMQIIGHGKDKTPMELITPRDFSWLYGKSHRPKVTKGWNSFMQMVSEVQDFQMSRILSLPIVNNPPSDLDTVYTVLKYADHEARRIGQKHAPVTCDHPLYMKSEFILSNQDPNLPGDEKLRCFAVIGMFHLTMSTSKSISSTMDGSGLRKVFALVFAENSLEAIFAGKAHDRAMRGHKLVMNAIAALIFKEIEFSAEEQSVMDSFLDNLENPDFDIIEALNSQVMKSMTAKFVHACEELQKRSPTANLWIQYFTLDIMLFKIVEAHKRGD</sequence>
<accession>A0ACC2NKE8</accession>
<organism evidence="1 2">
    <name type="scientific">Eretmocerus hayati</name>
    <dbReference type="NCBI Taxonomy" id="131215"/>
    <lineage>
        <taxon>Eukaryota</taxon>
        <taxon>Metazoa</taxon>
        <taxon>Ecdysozoa</taxon>
        <taxon>Arthropoda</taxon>
        <taxon>Hexapoda</taxon>
        <taxon>Insecta</taxon>
        <taxon>Pterygota</taxon>
        <taxon>Neoptera</taxon>
        <taxon>Endopterygota</taxon>
        <taxon>Hymenoptera</taxon>
        <taxon>Apocrita</taxon>
        <taxon>Proctotrupomorpha</taxon>
        <taxon>Chalcidoidea</taxon>
        <taxon>Aphelinidae</taxon>
        <taxon>Aphelininae</taxon>
        <taxon>Eretmocerus</taxon>
    </lineage>
</organism>
<name>A0ACC2NKE8_9HYME</name>
<protein>
    <submittedName>
        <fullName evidence="1">Uncharacterized protein</fullName>
    </submittedName>
</protein>
<proteinExistence type="predicted"/>